<keyword evidence="3" id="KW-1185">Reference proteome</keyword>
<dbReference type="RefSeq" id="WP_125325765.1">
    <property type="nucleotide sequence ID" value="NZ_CP034328.1"/>
</dbReference>
<keyword evidence="1" id="KW-0812">Transmembrane</keyword>
<reference evidence="2 3" key="1">
    <citation type="submission" date="2018-12" db="EMBL/GenBank/DDBJ databases">
        <title>Complete genome sequencing of Tabrizicola sp. K13M18.</title>
        <authorList>
            <person name="Bae J.-W."/>
        </authorList>
    </citation>
    <scope>NUCLEOTIDE SEQUENCE [LARGE SCALE GENOMIC DNA]</scope>
    <source>
        <strain evidence="2 3">K13M18</strain>
    </source>
</reference>
<dbReference type="AlphaFoldDB" id="A0A3S8U7Q3"/>
<evidence type="ECO:0000256" key="1">
    <source>
        <dbReference type="SAM" id="Phobius"/>
    </source>
</evidence>
<gene>
    <name evidence="2" type="ORF">EI545_12430</name>
</gene>
<dbReference type="EMBL" id="CP034328">
    <property type="protein sequence ID" value="AZL59570.1"/>
    <property type="molecule type" value="Genomic_DNA"/>
</dbReference>
<accession>A0A3S8U7Q3</accession>
<evidence type="ECO:0000313" key="3">
    <source>
        <dbReference type="Proteomes" id="UP000282002"/>
    </source>
</evidence>
<organism evidence="2 3">
    <name type="scientific">Tabrizicola piscis</name>
    <dbReference type="NCBI Taxonomy" id="2494374"/>
    <lineage>
        <taxon>Bacteria</taxon>
        <taxon>Pseudomonadati</taxon>
        <taxon>Pseudomonadota</taxon>
        <taxon>Alphaproteobacteria</taxon>
        <taxon>Rhodobacterales</taxon>
        <taxon>Paracoccaceae</taxon>
        <taxon>Tabrizicola</taxon>
    </lineage>
</organism>
<proteinExistence type="predicted"/>
<evidence type="ECO:0000313" key="2">
    <source>
        <dbReference type="EMBL" id="AZL59570.1"/>
    </source>
</evidence>
<sequence>MFHLLEQNAASFGSTVKATCFPQWRTTMKTSFLVSVGATVGVLAATAAMASTVTTENGRPLLVETEVSVAVCGDVAFSTGTDAQSWHDALAAKRAHDSVVQASWQNALANKRANDRAVILASAEPCALTN</sequence>
<keyword evidence="1" id="KW-1133">Transmembrane helix</keyword>
<dbReference type="Proteomes" id="UP000282002">
    <property type="component" value="Chromosome"/>
</dbReference>
<feature type="transmembrane region" description="Helical" evidence="1">
    <location>
        <begin position="32"/>
        <end position="53"/>
    </location>
</feature>
<protein>
    <submittedName>
        <fullName evidence="2">Uncharacterized protein</fullName>
    </submittedName>
</protein>
<name>A0A3S8U7Q3_9RHOB</name>
<dbReference type="KEGG" id="taw:EI545_12430"/>
<keyword evidence="1" id="KW-0472">Membrane</keyword>